<protein>
    <submittedName>
        <fullName evidence="2">Uncharacterized protein</fullName>
    </submittedName>
</protein>
<organism evidence="2 3">
    <name type="scientific">Azotobacter beijerinckii</name>
    <dbReference type="NCBI Taxonomy" id="170623"/>
    <lineage>
        <taxon>Bacteria</taxon>
        <taxon>Pseudomonadati</taxon>
        <taxon>Pseudomonadota</taxon>
        <taxon>Gammaproteobacteria</taxon>
        <taxon>Pseudomonadales</taxon>
        <taxon>Pseudomonadaceae</taxon>
        <taxon>Azotobacter</taxon>
    </lineage>
</organism>
<dbReference type="Gene3D" id="3.20.20.470">
    <property type="entry name" value="Glucansucrase"/>
    <property type="match status" value="1"/>
</dbReference>
<sequence>MKWQEVQAGKLAEEEQKGRGEQVISYENSNTGQNGGDLVTNIRLGNDRKTGVPVVAGNNPALDTTIVVDMGEKHRNQWFVDAMGLPRRGAQDRQERPPHRPDEGHPERGCERLPGRLGSGHLGQGVSLLVTERFA</sequence>
<dbReference type="Proteomes" id="UP000199250">
    <property type="component" value="Unassembled WGS sequence"/>
</dbReference>
<accession>A0A1H6Z163</accession>
<evidence type="ECO:0000313" key="2">
    <source>
        <dbReference type="EMBL" id="SEJ46406.1"/>
    </source>
</evidence>
<reference evidence="2 3" key="1">
    <citation type="submission" date="2016-10" db="EMBL/GenBank/DDBJ databases">
        <authorList>
            <person name="de Groot N.N."/>
        </authorList>
    </citation>
    <scope>NUCLEOTIDE SEQUENCE [LARGE SCALE GENOMIC DNA]</scope>
    <source>
        <strain evidence="2 3">DSM 373</strain>
    </source>
</reference>
<feature type="compositionally biased region" description="Basic and acidic residues" evidence="1">
    <location>
        <begin position="11"/>
        <end position="20"/>
    </location>
</feature>
<feature type="region of interest" description="Disordered" evidence="1">
    <location>
        <begin position="1"/>
        <end position="20"/>
    </location>
</feature>
<name>A0A1H6Z163_9GAMM</name>
<gene>
    <name evidence="2" type="ORF">SAMN04244572_04097</name>
</gene>
<dbReference type="AlphaFoldDB" id="A0A1H6Z163"/>
<proteinExistence type="predicted"/>
<feature type="compositionally biased region" description="Basic and acidic residues" evidence="1">
    <location>
        <begin position="89"/>
        <end position="114"/>
    </location>
</feature>
<feature type="region of interest" description="Disordered" evidence="1">
    <location>
        <begin position="82"/>
        <end position="118"/>
    </location>
</feature>
<dbReference type="EMBL" id="FNYQ01000109">
    <property type="protein sequence ID" value="SEJ46406.1"/>
    <property type="molecule type" value="Genomic_DNA"/>
</dbReference>
<evidence type="ECO:0000256" key="1">
    <source>
        <dbReference type="SAM" id="MobiDB-lite"/>
    </source>
</evidence>
<evidence type="ECO:0000313" key="3">
    <source>
        <dbReference type="Proteomes" id="UP000199250"/>
    </source>
</evidence>